<keyword evidence="1" id="KW-0732">Signal</keyword>
<comment type="caution">
    <text evidence="3">The sequence shown here is derived from an EMBL/GenBank/DDBJ whole genome shotgun (WGS) entry which is preliminary data.</text>
</comment>
<accession>L1NBR1</accession>
<gene>
    <name evidence="3" type="ORF">HMPREF9134_01459</name>
</gene>
<dbReference type="Proteomes" id="UP000010408">
    <property type="component" value="Unassembled WGS sequence"/>
</dbReference>
<evidence type="ECO:0000256" key="1">
    <source>
        <dbReference type="SAM" id="SignalP"/>
    </source>
</evidence>
<dbReference type="eggNOG" id="COG0526">
    <property type="taxonomic scope" value="Bacteria"/>
</dbReference>
<dbReference type="PROSITE" id="PS51257">
    <property type="entry name" value="PROKAR_LIPOPROTEIN"/>
    <property type="match status" value="1"/>
</dbReference>
<feature type="signal peptide" evidence="1">
    <location>
        <begin position="1"/>
        <end position="23"/>
    </location>
</feature>
<feature type="domain" description="DUF4369" evidence="2">
    <location>
        <begin position="31"/>
        <end position="90"/>
    </location>
</feature>
<dbReference type="HOGENOM" id="CLU_042529_1_4_10"/>
<protein>
    <recommendedName>
        <fullName evidence="2">DUF4369 domain-containing protein</fullName>
    </recommendedName>
</protein>
<dbReference type="PATRIC" id="fig|1127696.3.peg.1319"/>
<evidence type="ECO:0000313" key="4">
    <source>
        <dbReference type="Proteomes" id="UP000010408"/>
    </source>
</evidence>
<organism evidence="3 4">
    <name type="scientific">Porphyromonas catoniae F0037</name>
    <dbReference type="NCBI Taxonomy" id="1127696"/>
    <lineage>
        <taxon>Bacteria</taxon>
        <taxon>Pseudomonadati</taxon>
        <taxon>Bacteroidota</taxon>
        <taxon>Bacteroidia</taxon>
        <taxon>Bacteroidales</taxon>
        <taxon>Porphyromonadaceae</taxon>
        <taxon>Porphyromonas</taxon>
    </lineage>
</organism>
<dbReference type="RefSeq" id="WP_005467556.1">
    <property type="nucleotide sequence ID" value="NZ_KB291032.1"/>
</dbReference>
<dbReference type="SUPFAM" id="SSF52833">
    <property type="entry name" value="Thioredoxin-like"/>
    <property type="match status" value="1"/>
</dbReference>
<evidence type="ECO:0000259" key="2">
    <source>
        <dbReference type="Pfam" id="PF14289"/>
    </source>
</evidence>
<sequence length="379" mass="42224">MKTNLSPILALLAVLTLVGCHQGAQNSFTADGTISGAEGQVLYLEATSADEPAILDSVTLGKDGRFSFEGEARSYPLFFRLRLGEEFIPFAADSLTHLSVTADGKHLFASYRFTKAEPYNEAIREISHLRWATDQKIEAFADTYPERRMTIQEAQQHIDSLSAELKEVLTSRFIYKDPKSPAAYFALLQTYKGADAYFSLTDPRDARTFAAVATAYDTYYPQAPYTALLKQYALTALANQRASQRAVHPDSTLASKQVVVDYPELSLKDKSGKVVSLTETASRGPVLLSFTSYSSEWSPALVAQLRAFHEAHPEITIYEVSLDRDSYFWKNATRTLPWISVNDPEGTSITTYNVQQLPSFFSIRGSELKRLTSPQDMTK</sequence>
<evidence type="ECO:0000313" key="3">
    <source>
        <dbReference type="EMBL" id="EKY00720.1"/>
    </source>
</evidence>
<feature type="chain" id="PRO_5003954389" description="DUF4369 domain-containing protein" evidence="1">
    <location>
        <begin position="24"/>
        <end position="379"/>
    </location>
</feature>
<dbReference type="Gene3D" id="3.40.30.10">
    <property type="entry name" value="Glutaredoxin"/>
    <property type="match status" value="1"/>
</dbReference>
<dbReference type="EMBL" id="AMEQ01000037">
    <property type="protein sequence ID" value="EKY00720.1"/>
    <property type="molecule type" value="Genomic_DNA"/>
</dbReference>
<dbReference type="Pfam" id="PF14289">
    <property type="entry name" value="DUF4369"/>
    <property type="match status" value="1"/>
</dbReference>
<dbReference type="AlphaFoldDB" id="L1NBR1"/>
<dbReference type="InterPro" id="IPR025380">
    <property type="entry name" value="DUF4369"/>
</dbReference>
<name>L1NBR1_9PORP</name>
<dbReference type="InterPro" id="IPR036249">
    <property type="entry name" value="Thioredoxin-like_sf"/>
</dbReference>
<proteinExistence type="predicted"/>
<dbReference type="STRING" id="1127696.HMPREF9134_01459"/>
<reference evidence="3 4" key="1">
    <citation type="submission" date="2012-05" db="EMBL/GenBank/DDBJ databases">
        <authorList>
            <person name="Weinstock G."/>
            <person name="Sodergren E."/>
            <person name="Lobos E.A."/>
            <person name="Fulton L."/>
            <person name="Fulton R."/>
            <person name="Courtney L."/>
            <person name="Fronick C."/>
            <person name="O'Laughlin M."/>
            <person name="Godfrey J."/>
            <person name="Wilson R.M."/>
            <person name="Miner T."/>
            <person name="Farmer C."/>
            <person name="Delehaunty K."/>
            <person name="Cordes M."/>
            <person name="Minx P."/>
            <person name="Tomlinson C."/>
            <person name="Chen J."/>
            <person name="Wollam A."/>
            <person name="Pepin K.H."/>
            <person name="Bhonagiri V."/>
            <person name="Zhang X."/>
            <person name="Suruliraj S."/>
            <person name="Warren W."/>
            <person name="Mitreva M."/>
            <person name="Mardis E.R."/>
            <person name="Wilson R.K."/>
        </authorList>
    </citation>
    <scope>NUCLEOTIDE SEQUENCE [LARGE SCALE GENOMIC DNA]</scope>
    <source>
        <strain evidence="3 4">F0037</strain>
    </source>
</reference>